<dbReference type="InterPro" id="IPR011013">
    <property type="entry name" value="Gal_mutarotase_sf_dom"/>
</dbReference>
<proteinExistence type="predicted"/>
<dbReference type="EMBL" id="LGTC01000001">
    <property type="protein sequence ID" value="KNY25644.1"/>
    <property type="molecule type" value="Genomic_DNA"/>
</dbReference>
<dbReference type="STRING" id="398512.Bccel_0904"/>
<dbReference type="InterPro" id="IPR012341">
    <property type="entry name" value="6hp_glycosidase-like_sf"/>
</dbReference>
<dbReference type="Gene3D" id="2.70.98.40">
    <property type="entry name" value="Glycoside hydrolase, family 65, N-terminal domain"/>
    <property type="match status" value="1"/>
</dbReference>
<dbReference type="AlphaFoldDB" id="A0A0L6JIS2"/>
<evidence type="ECO:0000259" key="3">
    <source>
        <dbReference type="Pfam" id="PF06165"/>
    </source>
</evidence>
<feature type="domain" description="Glycosyl hydrolase 94 supersandwich" evidence="3">
    <location>
        <begin position="11"/>
        <end position="280"/>
    </location>
</feature>
<dbReference type="GO" id="GO:0030246">
    <property type="term" value="F:carbohydrate binding"/>
    <property type="evidence" value="ECO:0007669"/>
    <property type="project" value="InterPro"/>
</dbReference>
<feature type="domain" description="Glycosyl hydrolase 94 catalytic" evidence="4">
    <location>
        <begin position="294"/>
        <end position="709"/>
    </location>
</feature>
<protein>
    <submittedName>
        <fullName evidence="5">Glycosyltransferase 36</fullName>
    </submittedName>
</protein>
<dbReference type="Gene3D" id="1.50.10.10">
    <property type="match status" value="1"/>
</dbReference>
<dbReference type="CDD" id="cd11755">
    <property type="entry name" value="GH94N_ChBP_like"/>
    <property type="match status" value="1"/>
</dbReference>
<dbReference type="InterPro" id="IPR008928">
    <property type="entry name" value="6-hairpin_glycosidase_sf"/>
</dbReference>
<evidence type="ECO:0000259" key="4">
    <source>
        <dbReference type="Pfam" id="PF17167"/>
    </source>
</evidence>
<gene>
    <name evidence="5" type="ORF">Bccel_0904</name>
</gene>
<keyword evidence="1" id="KW-0328">Glycosyltransferase</keyword>
<dbReference type="GO" id="GO:0005975">
    <property type="term" value="P:carbohydrate metabolic process"/>
    <property type="evidence" value="ECO:0007669"/>
    <property type="project" value="InterPro"/>
</dbReference>
<dbReference type="Pfam" id="PF17167">
    <property type="entry name" value="Glyco_hydro_94"/>
    <property type="match status" value="1"/>
</dbReference>
<evidence type="ECO:0000313" key="5">
    <source>
        <dbReference type="EMBL" id="KNY25644.1"/>
    </source>
</evidence>
<dbReference type="InterPro" id="IPR052047">
    <property type="entry name" value="GH94_Enzymes"/>
</dbReference>
<dbReference type="InterPro" id="IPR037018">
    <property type="entry name" value="GH65_N"/>
</dbReference>
<dbReference type="InterPro" id="IPR010383">
    <property type="entry name" value="Glyco_hydrolase_94_b-supersand"/>
</dbReference>
<dbReference type="SUPFAM" id="SSF74650">
    <property type="entry name" value="Galactose mutarotase-like"/>
    <property type="match status" value="1"/>
</dbReference>
<reference evidence="6" key="1">
    <citation type="submission" date="2015-07" db="EMBL/GenBank/DDBJ databases">
        <title>Near-Complete Genome Sequence of the Cellulolytic Bacterium Bacteroides (Pseudobacteroides) cellulosolvens ATCC 35603.</title>
        <authorList>
            <person name="Dassa B."/>
            <person name="Utturkar S.M."/>
            <person name="Klingeman D.M."/>
            <person name="Hurt R.A."/>
            <person name="Keller M."/>
            <person name="Xu J."/>
            <person name="Reddy Y.H.K."/>
            <person name="Borovok I."/>
            <person name="Grinberg I.R."/>
            <person name="Lamed R."/>
            <person name="Zhivin O."/>
            <person name="Bayer E.A."/>
            <person name="Brown S.D."/>
        </authorList>
    </citation>
    <scope>NUCLEOTIDE SEQUENCE [LARGE SCALE GENOMIC DNA]</scope>
    <source>
        <strain evidence="6">DSM 2933</strain>
    </source>
</reference>
<dbReference type="InterPro" id="IPR037828">
    <property type="entry name" value="GH94N_ChBP"/>
</dbReference>
<evidence type="ECO:0000256" key="2">
    <source>
        <dbReference type="ARBA" id="ARBA00022679"/>
    </source>
</evidence>
<name>A0A0L6JIS2_9FIRM</name>
<dbReference type="RefSeq" id="WP_036940850.1">
    <property type="nucleotide sequence ID" value="NZ_JQKC01000014.1"/>
</dbReference>
<dbReference type="SMART" id="SM01068">
    <property type="entry name" value="CBM_X"/>
    <property type="match status" value="1"/>
</dbReference>
<dbReference type="PATRIC" id="fig|398512.5.peg.938"/>
<dbReference type="Gene3D" id="1.20.890.20">
    <property type="entry name" value="mpn423 like domain"/>
    <property type="match status" value="1"/>
</dbReference>
<dbReference type="eggNOG" id="COG3459">
    <property type="taxonomic scope" value="Bacteria"/>
</dbReference>
<organism evidence="5 6">
    <name type="scientific">Pseudobacteroides cellulosolvens ATCC 35603 = DSM 2933</name>
    <dbReference type="NCBI Taxonomy" id="398512"/>
    <lineage>
        <taxon>Bacteria</taxon>
        <taxon>Bacillati</taxon>
        <taxon>Bacillota</taxon>
        <taxon>Clostridia</taxon>
        <taxon>Eubacteriales</taxon>
        <taxon>Oscillospiraceae</taxon>
        <taxon>Pseudobacteroides</taxon>
    </lineage>
</organism>
<dbReference type="PANTHER" id="PTHR37469:SF2">
    <property type="entry name" value="CELLOBIONIC ACID PHOSPHORYLASE"/>
    <property type="match status" value="1"/>
</dbReference>
<keyword evidence="6" id="KW-1185">Reference proteome</keyword>
<dbReference type="Gene3D" id="2.60.420.10">
    <property type="entry name" value="Maltose phosphorylase, domain 3"/>
    <property type="match status" value="1"/>
</dbReference>
<evidence type="ECO:0000313" key="6">
    <source>
        <dbReference type="Proteomes" id="UP000036923"/>
    </source>
</evidence>
<dbReference type="OrthoDB" id="9769991at2"/>
<dbReference type="PANTHER" id="PTHR37469">
    <property type="entry name" value="CELLOBIONIC ACID PHOSPHORYLASE-RELATED"/>
    <property type="match status" value="1"/>
</dbReference>
<dbReference type="InterPro" id="IPR033432">
    <property type="entry name" value="GH94_catalytic"/>
</dbReference>
<dbReference type="Proteomes" id="UP000036923">
    <property type="component" value="Unassembled WGS sequence"/>
</dbReference>
<evidence type="ECO:0000256" key="1">
    <source>
        <dbReference type="ARBA" id="ARBA00022676"/>
    </source>
</evidence>
<dbReference type="GO" id="GO:0016757">
    <property type="term" value="F:glycosyltransferase activity"/>
    <property type="evidence" value="ECO:0007669"/>
    <property type="project" value="UniProtKB-KW"/>
</dbReference>
<keyword evidence="2 5" id="KW-0808">Transferase</keyword>
<sequence length="784" mass="88853">MKYGYFDRQAREYVIVRPDTPTPWINYIGSGKYGGIVSNTAGGYSFHKDPQNRRVLRYRYNNIPMDRPGRYIYVRDSVTGEYWNPGFQPTMKKLDSYCCRHGMGYTTIEGEYKGINADVTYFVPDDRDFEIWIVKVKNNLNITKKMQIFTYAEFCFWDAIADQQNVDWVQQINQGRYNDGIITWHPHHVAKSAAFIATGEKVSSFDTNLESFIGKYRSEANPIAVEQGACSNSISLRQNGVGAFCIDVELQKGEEKEIVFVLGYAEDKTVLKDELKDYLDPKGAHAALERLNLYWKKYTENLFVETPDEEMNLFLNTWNQYQCKTTFNWSRFVSLYQLGLARGMGIRDSAQDTLGVMHTIPEEAKGLIIKLLKCQYTDGRAYHLFFPLTGEGGSGDAPVKKFDWYSDDHLWLILAVNAYIKETGDYAFLNEKVLYNDKKTEATVIEHLNKALDFTANNLGPHKIALAGRADWNDTLNLDVGLGVAESVFTSMLYCRAAMEMKEIAEFLGKKEDAANYIKLFETMKNAINETCWDGEWYKRAFDDYGNALGTKDAAFGKIFINSQSWAVLGGVAEGEYARKCLDSVETHLNTKYGIVAMYPAYTEFDETKGGITTYPPGAKENGGIFLHTNPWVMIAEIMMGNGDKAYQYYKQIMPAARNNEADHLEVEPYVYPQNILGKEHPQFGIGRNSWLSGTAAWNLVAASQYILGVRAGYDCLIVDPCIPASWETYKVKRVFRGATYLIEVQNPDKVNKGVKKIVVDGKAVDKIPVFESGSTHTVQVIMG</sequence>
<accession>A0A0L6JIS2</accession>
<comment type="caution">
    <text evidence="5">The sequence shown here is derived from an EMBL/GenBank/DDBJ whole genome shotgun (WGS) entry which is preliminary data.</text>
</comment>
<dbReference type="Pfam" id="PF06165">
    <property type="entry name" value="GH94_b-supersand"/>
    <property type="match status" value="1"/>
</dbReference>
<dbReference type="SUPFAM" id="SSF48208">
    <property type="entry name" value="Six-hairpin glycosidases"/>
    <property type="match status" value="1"/>
</dbReference>